<feature type="transmembrane region" description="Helical" evidence="1">
    <location>
        <begin position="117"/>
        <end position="136"/>
    </location>
</feature>
<evidence type="ECO:0000256" key="1">
    <source>
        <dbReference type="SAM" id="Phobius"/>
    </source>
</evidence>
<organism evidence="2 3">
    <name type="scientific">Microbacterium invictum</name>
    <dbReference type="NCBI Taxonomy" id="515415"/>
    <lineage>
        <taxon>Bacteria</taxon>
        <taxon>Bacillati</taxon>
        <taxon>Actinomycetota</taxon>
        <taxon>Actinomycetes</taxon>
        <taxon>Micrococcales</taxon>
        <taxon>Microbacteriaceae</taxon>
        <taxon>Microbacterium</taxon>
    </lineage>
</organism>
<protein>
    <submittedName>
        <fullName evidence="2">Uncharacterized protein</fullName>
    </submittedName>
</protein>
<dbReference type="EMBL" id="JACIFH010000001">
    <property type="protein sequence ID" value="MBB4138731.1"/>
    <property type="molecule type" value="Genomic_DNA"/>
</dbReference>
<keyword evidence="1" id="KW-0472">Membrane</keyword>
<evidence type="ECO:0000313" key="2">
    <source>
        <dbReference type="EMBL" id="MBB4138731.1"/>
    </source>
</evidence>
<reference evidence="2 3" key="1">
    <citation type="submission" date="2020-08" db="EMBL/GenBank/DDBJ databases">
        <title>Sequencing the genomes of 1000 actinobacteria strains.</title>
        <authorList>
            <person name="Klenk H.-P."/>
        </authorList>
    </citation>
    <scope>NUCLEOTIDE SEQUENCE [LARGE SCALE GENOMIC DNA]</scope>
    <source>
        <strain evidence="2 3">DSM 19600</strain>
    </source>
</reference>
<feature type="transmembrane region" description="Helical" evidence="1">
    <location>
        <begin position="45"/>
        <end position="70"/>
    </location>
</feature>
<evidence type="ECO:0000313" key="3">
    <source>
        <dbReference type="Proteomes" id="UP000549113"/>
    </source>
</evidence>
<comment type="caution">
    <text evidence="2">The sequence shown here is derived from an EMBL/GenBank/DDBJ whole genome shotgun (WGS) entry which is preliminary data.</text>
</comment>
<accession>A0AA40SM29</accession>
<dbReference type="Proteomes" id="UP000549113">
    <property type="component" value="Unassembled WGS sequence"/>
</dbReference>
<dbReference type="AlphaFoldDB" id="A0AA40SM29"/>
<proteinExistence type="predicted"/>
<dbReference type="RefSeq" id="WP_183498476.1">
    <property type="nucleotide sequence ID" value="NZ_BAABCO010000003.1"/>
</dbReference>
<gene>
    <name evidence="2" type="ORF">BKA10_000525</name>
</gene>
<sequence>MRAGQQRLLAKIGRILMSEESIYGLILISGMIVVSNSLTGTSVTALVTVVVTVVVFFAAHVYAGTIAGIARERTRGDVSRSFSAAFHHSEGMLLVSIAPLAVLLLGVTRIVDDDVAIWTALLVDTVILGALGWFAVARWNPRFWPRMASALVTAAFGAVLAGLKALIH</sequence>
<feature type="transmembrane region" description="Helical" evidence="1">
    <location>
        <begin position="148"/>
        <end position="167"/>
    </location>
</feature>
<keyword evidence="1" id="KW-1133">Transmembrane helix</keyword>
<feature type="transmembrane region" description="Helical" evidence="1">
    <location>
        <begin position="21"/>
        <end position="39"/>
    </location>
</feature>
<name>A0AA40SM29_9MICO</name>
<feature type="transmembrane region" description="Helical" evidence="1">
    <location>
        <begin position="91"/>
        <end position="111"/>
    </location>
</feature>
<keyword evidence="3" id="KW-1185">Reference proteome</keyword>
<keyword evidence="1" id="KW-0812">Transmembrane</keyword>